<feature type="transmembrane region" description="Helical" evidence="5">
    <location>
        <begin position="44"/>
        <end position="59"/>
    </location>
</feature>
<dbReference type="AlphaFoldDB" id="A0A6J6CVM5"/>
<dbReference type="InterPro" id="IPR058533">
    <property type="entry name" value="Cation_efflux_TM"/>
</dbReference>
<feature type="transmembrane region" description="Helical" evidence="5">
    <location>
        <begin position="7"/>
        <end position="24"/>
    </location>
</feature>
<accession>A0A6J6CVM5</accession>
<evidence type="ECO:0000256" key="2">
    <source>
        <dbReference type="ARBA" id="ARBA00022692"/>
    </source>
</evidence>
<evidence type="ECO:0000256" key="1">
    <source>
        <dbReference type="ARBA" id="ARBA00004141"/>
    </source>
</evidence>
<name>A0A6J6CVM5_9ZZZZ</name>
<dbReference type="Pfam" id="PF01545">
    <property type="entry name" value="Cation_efflux"/>
    <property type="match status" value="1"/>
</dbReference>
<reference evidence="7" key="1">
    <citation type="submission" date="2020-05" db="EMBL/GenBank/DDBJ databases">
        <authorList>
            <person name="Chiriac C."/>
            <person name="Salcher M."/>
            <person name="Ghai R."/>
            <person name="Kavagutti S V."/>
        </authorList>
    </citation>
    <scope>NUCLEOTIDE SEQUENCE</scope>
</reference>
<gene>
    <name evidence="7" type="ORF">UFOPK1506_00732</name>
</gene>
<dbReference type="InterPro" id="IPR027469">
    <property type="entry name" value="Cation_efflux_TMD_sf"/>
</dbReference>
<sequence>MVVRRKVLSIALINAIYFVVEFYFGRKFNSVSLISDSVDFLEDASINLLIAFAIGWSLRKRIVTSYILAGLLLIPGIAFLWNAIDQILTPEIPDGAGMGIVALGALLVNLFCAYLIWDHKHHDGGLVKAAYFSARNDAIANILTILAGVITLISSSILPDLVIGIIIFALNASAAKKVFLAAKKEV</sequence>
<evidence type="ECO:0000256" key="5">
    <source>
        <dbReference type="SAM" id="Phobius"/>
    </source>
</evidence>
<dbReference type="Gene3D" id="1.20.1510.10">
    <property type="entry name" value="Cation efflux protein transmembrane domain"/>
    <property type="match status" value="1"/>
</dbReference>
<organism evidence="7">
    <name type="scientific">freshwater metagenome</name>
    <dbReference type="NCBI Taxonomy" id="449393"/>
    <lineage>
        <taxon>unclassified sequences</taxon>
        <taxon>metagenomes</taxon>
        <taxon>ecological metagenomes</taxon>
    </lineage>
</organism>
<feature type="transmembrane region" description="Helical" evidence="5">
    <location>
        <begin position="161"/>
        <end position="180"/>
    </location>
</feature>
<feature type="transmembrane region" description="Helical" evidence="5">
    <location>
        <begin position="96"/>
        <end position="117"/>
    </location>
</feature>
<keyword evidence="3 5" id="KW-1133">Transmembrane helix</keyword>
<dbReference type="SUPFAM" id="SSF161111">
    <property type="entry name" value="Cation efflux protein transmembrane domain-like"/>
    <property type="match status" value="1"/>
</dbReference>
<dbReference type="GO" id="GO:0016020">
    <property type="term" value="C:membrane"/>
    <property type="evidence" value="ECO:0007669"/>
    <property type="project" value="UniProtKB-SubCell"/>
</dbReference>
<protein>
    <submittedName>
        <fullName evidence="7">Unannotated protein</fullName>
    </submittedName>
</protein>
<feature type="domain" description="Cation efflux protein transmembrane" evidence="6">
    <location>
        <begin position="9"/>
        <end position="178"/>
    </location>
</feature>
<evidence type="ECO:0000256" key="3">
    <source>
        <dbReference type="ARBA" id="ARBA00022989"/>
    </source>
</evidence>
<keyword evidence="4 5" id="KW-0472">Membrane</keyword>
<comment type="subcellular location">
    <subcellularLocation>
        <location evidence="1">Membrane</location>
        <topology evidence="1">Multi-pass membrane protein</topology>
    </subcellularLocation>
</comment>
<evidence type="ECO:0000256" key="4">
    <source>
        <dbReference type="ARBA" id="ARBA00023136"/>
    </source>
</evidence>
<dbReference type="EMBL" id="CAEZSV010000125">
    <property type="protein sequence ID" value="CAB4555581.1"/>
    <property type="molecule type" value="Genomic_DNA"/>
</dbReference>
<keyword evidence="2 5" id="KW-0812">Transmembrane</keyword>
<feature type="transmembrane region" description="Helical" evidence="5">
    <location>
        <begin position="138"/>
        <end position="155"/>
    </location>
</feature>
<evidence type="ECO:0000259" key="6">
    <source>
        <dbReference type="Pfam" id="PF01545"/>
    </source>
</evidence>
<feature type="transmembrane region" description="Helical" evidence="5">
    <location>
        <begin position="66"/>
        <end position="84"/>
    </location>
</feature>
<proteinExistence type="predicted"/>
<dbReference type="GO" id="GO:0008324">
    <property type="term" value="F:monoatomic cation transmembrane transporter activity"/>
    <property type="evidence" value="ECO:0007669"/>
    <property type="project" value="InterPro"/>
</dbReference>
<evidence type="ECO:0000313" key="7">
    <source>
        <dbReference type="EMBL" id="CAB4555581.1"/>
    </source>
</evidence>